<keyword evidence="3" id="KW-1185">Reference proteome</keyword>
<dbReference type="PROSITE" id="PS50004">
    <property type="entry name" value="C2"/>
    <property type="match status" value="1"/>
</dbReference>
<gene>
    <name evidence="2" type="ORF">L484_001160</name>
</gene>
<dbReference type="Pfam" id="PF00168">
    <property type="entry name" value="C2"/>
    <property type="match status" value="1"/>
</dbReference>
<dbReference type="PANTHER" id="PTHR32246:SF143">
    <property type="entry name" value="CALCIUM-DEPENDENT LIPID-BINDING (CALB DOMAIN) FAMILY PROTEIN"/>
    <property type="match status" value="1"/>
</dbReference>
<dbReference type="Gene3D" id="2.60.40.150">
    <property type="entry name" value="C2 domain"/>
    <property type="match status" value="1"/>
</dbReference>
<dbReference type="STRING" id="981085.W9RCG1"/>
<proteinExistence type="predicted"/>
<dbReference type="Proteomes" id="UP000030645">
    <property type="component" value="Unassembled WGS sequence"/>
</dbReference>
<dbReference type="AlphaFoldDB" id="W9RCG1"/>
<dbReference type="InterPro" id="IPR035892">
    <property type="entry name" value="C2_domain_sf"/>
</dbReference>
<name>W9RCG1_9ROSA</name>
<evidence type="ECO:0000259" key="1">
    <source>
        <dbReference type="PROSITE" id="PS50004"/>
    </source>
</evidence>
<accession>W9RCG1</accession>
<dbReference type="SUPFAM" id="SSF49562">
    <property type="entry name" value="C2 domain (Calcium/lipid-binding domain, CaLB)"/>
    <property type="match status" value="1"/>
</dbReference>
<dbReference type="PANTHER" id="PTHR32246">
    <property type="entry name" value="INGRESSION PROTEIN FIC1"/>
    <property type="match status" value="1"/>
</dbReference>
<dbReference type="EMBL" id="KE344497">
    <property type="protein sequence ID" value="EXB64343.1"/>
    <property type="molecule type" value="Genomic_DNA"/>
</dbReference>
<evidence type="ECO:0000313" key="2">
    <source>
        <dbReference type="EMBL" id="EXB64343.1"/>
    </source>
</evidence>
<dbReference type="InterPro" id="IPR000008">
    <property type="entry name" value="C2_dom"/>
</dbReference>
<organism evidence="2 3">
    <name type="scientific">Morus notabilis</name>
    <dbReference type="NCBI Taxonomy" id="981085"/>
    <lineage>
        <taxon>Eukaryota</taxon>
        <taxon>Viridiplantae</taxon>
        <taxon>Streptophyta</taxon>
        <taxon>Embryophyta</taxon>
        <taxon>Tracheophyta</taxon>
        <taxon>Spermatophyta</taxon>
        <taxon>Magnoliopsida</taxon>
        <taxon>eudicotyledons</taxon>
        <taxon>Gunneridae</taxon>
        <taxon>Pentapetalae</taxon>
        <taxon>rosids</taxon>
        <taxon>fabids</taxon>
        <taxon>Rosales</taxon>
        <taxon>Moraceae</taxon>
        <taxon>Moreae</taxon>
        <taxon>Morus</taxon>
    </lineage>
</organism>
<sequence>MSVGLQQRAIDGATFYDVRMRIHFPQRPPVFRYRLDIDPKQKIMSQVLGASGFSKTRRGTTSSCSCVVDAKTLARQLEHCSARVRVLLPVVWIDPKQKLRSRVNVGGFKNPTWNDKFVFAVDDKMLENWSTAQLVFEFYYVRRFGKDRLVGTSRVFLGGFENVYKYRYCEEMLGKFRALHVRGPNGGIQEVLNIGLTVLDGLPYQVINGQFMGIASAVDYKKNGRRNWRR</sequence>
<feature type="domain" description="C2" evidence="1">
    <location>
        <begin position="23"/>
        <end position="173"/>
    </location>
</feature>
<protein>
    <recommendedName>
        <fullName evidence="1">C2 domain-containing protein</fullName>
    </recommendedName>
</protein>
<reference evidence="3" key="1">
    <citation type="submission" date="2013-01" db="EMBL/GenBank/DDBJ databases">
        <title>Draft Genome Sequence of a Mulberry Tree, Morus notabilis C.K. Schneid.</title>
        <authorList>
            <person name="He N."/>
            <person name="Zhao S."/>
        </authorList>
    </citation>
    <scope>NUCLEOTIDE SEQUENCE</scope>
</reference>
<evidence type="ECO:0000313" key="3">
    <source>
        <dbReference type="Proteomes" id="UP000030645"/>
    </source>
</evidence>